<feature type="domain" description="SWIM-type" evidence="2">
    <location>
        <begin position="64"/>
        <end position="99"/>
    </location>
</feature>
<dbReference type="Pfam" id="PF09588">
    <property type="entry name" value="YqaJ"/>
    <property type="match status" value="1"/>
</dbReference>
<protein>
    <recommendedName>
        <fullName evidence="2">SWIM-type domain-containing protein</fullName>
    </recommendedName>
</protein>
<proteinExistence type="predicted"/>
<dbReference type="PANTHER" id="PTHR39953">
    <property type="entry name" value="RE54151P"/>
    <property type="match status" value="1"/>
</dbReference>
<gene>
    <name evidence="3" type="ORF">NQ314_013888</name>
</gene>
<comment type="caution">
    <text evidence="3">The sequence shown here is derived from an EMBL/GenBank/DDBJ whole genome shotgun (WGS) entry which is preliminary data.</text>
</comment>
<evidence type="ECO:0000313" key="3">
    <source>
        <dbReference type="EMBL" id="KAJ8933644.1"/>
    </source>
</evidence>
<dbReference type="CDD" id="cd22343">
    <property type="entry name" value="PDDEXK_lambda_exonuclease-like"/>
    <property type="match status" value="1"/>
</dbReference>
<keyword evidence="1" id="KW-0863">Zinc-finger</keyword>
<accession>A0AAV8X4P3</accession>
<dbReference type="InterPro" id="IPR019080">
    <property type="entry name" value="YqaJ_viral_recombinase"/>
</dbReference>
<dbReference type="InterPro" id="IPR011604">
    <property type="entry name" value="PDDEXK-like_dom_sf"/>
</dbReference>
<dbReference type="AlphaFoldDB" id="A0AAV8X4P3"/>
<dbReference type="GO" id="GO:0008270">
    <property type="term" value="F:zinc ion binding"/>
    <property type="evidence" value="ECO:0007669"/>
    <property type="project" value="UniProtKB-KW"/>
</dbReference>
<evidence type="ECO:0000313" key="4">
    <source>
        <dbReference type="Proteomes" id="UP001162156"/>
    </source>
</evidence>
<dbReference type="Pfam" id="PF04434">
    <property type="entry name" value="SWIM"/>
    <property type="match status" value="1"/>
</dbReference>
<dbReference type="InterPro" id="IPR011335">
    <property type="entry name" value="Restrct_endonuc-II-like"/>
</dbReference>
<dbReference type="SUPFAM" id="SSF52980">
    <property type="entry name" value="Restriction endonuclease-like"/>
    <property type="match status" value="1"/>
</dbReference>
<reference evidence="3" key="1">
    <citation type="journal article" date="2023" name="Insect Mol. Biol.">
        <title>Genome sequencing provides insights into the evolution of gene families encoding plant cell wall-degrading enzymes in longhorned beetles.</title>
        <authorList>
            <person name="Shin N.R."/>
            <person name="Okamura Y."/>
            <person name="Kirsch R."/>
            <person name="Pauchet Y."/>
        </authorList>
    </citation>
    <scope>NUCLEOTIDE SEQUENCE</scope>
    <source>
        <strain evidence="3">RBIC_L_NR</strain>
    </source>
</reference>
<evidence type="ECO:0000259" key="2">
    <source>
        <dbReference type="PROSITE" id="PS50966"/>
    </source>
</evidence>
<dbReference type="EMBL" id="JANEYF010003828">
    <property type="protein sequence ID" value="KAJ8933644.1"/>
    <property type="molecule type" value="Genomic_DNA"/>
</dbReference>
<sequence length="423" mass="48116">MTEKRVITFSMVSAFFSANNVQLERGENSYSSGNVIRMSFDPSVTPALLKGEVKASMKGRKYCVELFVDPEDGITDAKCTCPRGQVICHHMAALCIHAHHNVSVTDKACAWNAPKSSKMEETKSLNEMFPPKKPNYCAVSRKATTAEVTDFKKRLNSHVVGFTWLLQAEPEETLLLLVPHIENIVFSSEYIDSENKIEYFKQKCALSQEKIKQIAEATCGQSSNENWLIARKYRLTASHFGAVIASCKRNRFPKSLYDNLLEGYNLNSVLAIQWGRENELSAIETFKAATGMEVFSTGLWLEECGYIGASPDGFVGEDALIEVKCPYKYKSVSLEDALRNDKTYIIYKNEEGDITVNTKHVYWDQIQGQLHITNKEKCFLVVWTPAECEIVEIPKYKEWEENMDLLKQFYLEKFIPYITNMKA</sequence>
<dbReference type="PROSITE" id="PS50966">
    <property type="entry name" value="ZF_SWIM"/>
    <property type="match status" value="1"/>
</dbReference>
<evidence type="ECO:0000256" key="1">
    <source>
        <dbReference type="PROSITE-ProRule" id="PRU00325"/>
    </source>
</evidence>
<dbReference type="Gene3D" id="3.90.320.10">
    <property type="match status" value="1"/>
</dbReference>
<dbReference type="GO" id="GO:0006281">
    <property type="term" value="P:DNA repair"/>
    <property type="evidence" value="ECO:0007669"/>
    <property type="project" value="UniProtKB-ARBA"/>
</dbReference>
<organism evidence="3 4">
    <name type="scientific">Rhamnusium bicolor</name>
    <dbReference type="NCBI Taxonomy" id="1586634"/>
    <lineage>
        <taxon>Eukaryota</taxon>
        <taxon>Metazoa</taxon>
        <taxon>Ecdysozoa</taxon>
        <taxon>Arthropoda</taxon>
        <taxon>Hexapoda</taxon>
        <taxon>Insecta</taxon>
        <taxon>Pterygota</taxon>
        <taxon>Neoptera</taxon>
        <taxon>Endopterygota</taxon>
        <taxon>Coleoptera</taxon>
        <taxon>Polyphaga</taxon>
        <taxon>Cucujiformia</taxon>
        <taxon>Chrysomeloidea</taxon>
        <taxon>Cerambycidae</taxon>
        <taxon>Lepturinae</taxon>
        <taxon>Rhagiini</taxon>
        <taxon>Rhamnusium</taxon>
    </lineage>
</organism>
<keyword evidence="1" id="KW-0862">Zinc</keyword>
<dbReference type="PANTHER" id="PTHR39953:SF1">
    <property type="entry name" value="RE54151P"/>
    <property type="match status" value="1"/>
</dbReference>
<keyword evidence="4" id="KW-1185">Reference proteome</keyword>
<keyword evidence="1" id="KW-0479">Metal-binding</keyword>
<dbReference type="Proteomes" id="UP001162156">
    <property type="component" value="Unassembled WGS sequence"/>
</dbReference>
<name>A0AAV8X4P3_9CUCU</name>
<dbReference type="InterPro" id="IPR007527">
    <property type="entry name" value="Znf_SWIM"/>
</dbReference>